<name>A0A7H8RCA7_TALRU</name>
<dbReference type="GO" id="GO:0004174">
    <property type="term" value="F:electron-transferring-flavoprotein dehydrogenase activity"/>
    <property type="evidence" value="ECO:0007669"/>
    <property type="project" value="TreeGrafter"/>
</dbReference>
<evidence type="ECO:0000313" key="6">
    <source>
        <dbReference type="EMBL" id="QKX63628.1"/>
    </source>
</evidence>
<evidence type="ECO:0000256" key="2">
    <source>
        <dbReference type="ARBA" id="ARBA00022630"/>
    </source>
</evidence>
<dbReference type="Pfam" id="PF07992">
    <property type="entry name" value="Pyr_redox_2"/>
    <property type="match status" value="1"/>
</dbReference>
<evidence type="ECO:0000256" key="1">
    <source>
        <dbReference type="ARBA" id="ARBA00006442"/>
    </source>
</evidence>
<reference evidence="7" key="1">
    <citation type="submission" date="2020-06" db="EMBL/GenBank/DDBJ databases">
        <title>A chromosome-scale genome assembly of Talaromyces rugulosus W13939.</title>
        <authorList>
            <person name="Wang B."/>
            <person name="Guo L."/>
            <person name="Ye K."/>
            <person name="Wang L."/>
        </authorList>
    </citation>
    <scope>NUCLEOTIDE SEQUENCE [LARGE SCALE GENOMIC DNA]</scope>
    <source>
        <strain evidence="7">W13939</strain>
    </source>
</reference>
<evidence type="ECO:0000256" key="4">
    <source>
        <dbReference type="ARBA" id="ARBA00023002"/>
    </source>
</evidence>
<sequence length="387" mass="41490">MAKVPSKTVVIVGASWAGINVAHGLLKQVPNVNVVLVNPSEDFYFNIASPRVIARPQAFSRDKYMYPIQELFEKYPAEVRAGFGFVLGKATAVDIDGKKVYVTEQGAEKERYIAYDYLVISSGSTTKATLGGSSLKVPFKASKDSNTDIDIKNAQDSIQAAKSVIIGGAGAVGVEFAAELAEERPDIKVILVTPTDRVLPTLKNGPRSKAEKVLKAKGIEIVTKEAVEAANFDSVANKWTVILTTGNTMTADVYIHAAGVVPNNEFIPRALLDEDGWVEVDRHFRASRIPLSANIYAVGDITSHTQRIAARMPTITGAVVSNLKADILGKGARSTFDAAKQSVLLAVPLGKSDGTGQMGWFVFPGFVLAIFKGKDFMTGQGRKLVSG</sequence>
<dbReference type="Proteomes" id="UP000509510">
    <property type="component" value="Chromosome VI"/>
</dbReference>
<accession>A0A7H8RCA7</accession>
<comment type="similarity">
    <text evidence="1">Belongs to the FAD-dependent oxidoreductase family.</text>
</comment>
<dbReference type="OrthoDB" id="202203at2759"/>
<keyword evidence="2" id="KW-0285">Flavoprotein</keyword>
<dbReference type="PRINTS" id="PR00368">
    <property type="entry name" value="FADPNR"/>
</dbReference>
<evidence type="ECO:0000313" key="7">
    <source>
        <dbReference type="Proteomes" id="UP000509510"/>
    </source>
</evidence>
<dbReference type="Gene3D" id="3.50.50.100">
    <property type="match status" value="1"/>
</dbReference>
<organism evidence="6 7">
    <name type="scientific">Talaromyces rugulosus</name>
    <name type="common">Penicillium rugulosum</name>
    <dbReference type="NCBI Taxonomy" id="121627"/>
    <lineage>
        <taxon>Eukaryota</taxon>
        <taxon>Fungi</taxon>
        <taxon>Dikarya</taxon>
        <taxon>Ascomycota</taxon>
        <taxon>Pezizomycotina</taxon>
        <taxon>Eurotiomycetes</taxon>
        <taxon>Eurotiomycetidae</taxon>
        <taxon>Eurotiales</taxon>
        <taxon>Trichocomaceae</taxon>
        <taxon>Talaromyces</taxon>
        <taxon>Talaromyces sect. Islandici</taxon>
    </lineage>
</organism>
<dbReference type="GeneID" id="55998278"/>
<dbReference type="EMBL" id="CP055903">
    <property type="protein sequence ID" value="QKX63628.1"/>
    <property type="molecule type" value="Genomic_DNA"/>
</dbReference>
<dbReference type="SUPFAM" id="SSF51905">
    <property type="entry name" value="FAD/NAD(P)-binding domain"/>
    <property type="match status" value="1"/>
</dbReference>
<gene>
    <name evidence="6" type="ORF">TRUGW13939_10799</name>
</gene>
<keyword evidence="4" id="KW-0560">Oxidoreductase</keyword>
<dbReference type="PRINTS" id="PR00411">
    <property type="entry name" value="PNDRDTASEI"/>
</dbReference>
<evidence type="ECO:0000259" key="5">
    <source>
        <dbReference type="Pfam" id="PF07992"/>
    </source>
</evidence>
<protein>
    <recommendedName>
        <fullName evidence="5">FAD/NAD(P)-binding domain-containing protein</fullName>
    </recommendedName>
</protein>
<evidence type="ECO:0000256" key="3">
    <source>
        <dbReference type="ARBA" id="ARBA00022827"/>
    </source>
</evidence>
<keyword evidence="3" id="KW-0274">FAD</keyword>
<dbReference type="KEGG" id="trg:TRUGW13939_10799"/>
<keyword evidence="7" id="KW-1185">Reference proteome</keyword>
<dbReference type="PANTHER" id="PTHR43735">
    <property type="entry name" value="APOPTOSIS-INDUCING FACTOR 1"/>
    <property type="match status" value="1"/>
</dbReference>
<proteinExistence type="inferred from homology"/>
<dbReference type="AlphaFoldDB" id="A0A7H8RCA7"/>
<dbReference type="GO" id="GO:0005737">
    <property type="term" value="C:cytoplasm"/>
    <property type="evidence" value="ECO:0007669"/>
    <property type="project" value="TreeGrafter"/>
</dbReference>
<dbReference type="PANTHER" id="PTHR43735:SF3">
    <property type="entry name" value="FERROPTOSIS SUPPRESSOR PROTEIN 1"/>
    <property type="match status" value="1"/>
</dbReference>
<dbReference type="RefSeq" id="XP_035349802.1">
    <property type="nucleotide sequence ID" value="XM_035493909.1"/>
</dbReference>
<dbReference type="InterPro" id="IPR036188">
    <property type="entry name" value="FAD/NAD-bd_sf"/>
</dbReference>
<dbReference type="GO" id="GO:0050660">
    <property type="term" value="F:flavin adenine dinucleotide binding"/>
    <property type="evidence" value="ECO:0007669"/>
    <property type="project" value="TreeGrafter"/>
</dbReference>
<dbReference type="InterPro" id="IPR023753">
    <property type="entry name" value="FAD/NAD-binding_dom"/>
</dbReference>
<feature type="domain" description="FAD/NAD(P)-binding" evidence="5">
    <location>
        <begin position="8"/>
        <end position="306"/>
    </location>
</feature>